<evidence type="ECO:0000313" key="7">
    <source>
        <dbReference type="EMBL" id="KAJ7381647.1"/>
    </source>
</evidence>
<feature type="region of interest" description="Disordered" evidence="5">
    <location>
        <begin position="87"/>
        <end position="117"/>
    </location>
</feature>
<organism evidence="7 8">
    <name type="scientific">Desmophyllum pertusum</name>
    <dbReference type="NCBI Taxonomy" id="174260"/>
    <lineage>
        <taxon>Eukaryota</taxon>
        <taxon>Metazoa</taxon>
        <taxon>Cnidaria</taxon>
        <taxon>Anthozoa</taxon>
        <taxon>Hexacorallia</taxon>
        <taxon>Scleractinia</taxon>
        <taxon>Caryophylliina</taxon>
        <taxon>Caryophylliidae</taxon>
        <taxon>Desmophyllum</taxon>
    </lineage>
</organism>
<dbReference type="GO" id="GO:0016020">
    <property type="term" value="C:membrane"/>
    <property type="evidence" value="ECO:0007669"/>
    <property type="project" value="UniProtKB-SubCell"/>
</dbReference>
<gene>
    <name evidence="7" type="ORF">OS493_039886</name>
</gene>
<evidence type="ECO:0000256" key="5">
    <source>
        <dbReference type="SAM" id="MobiDB-lite"/>
    </source>
</evidence>
<dbReference type="PANTHER" id="PTHR24064">
    <property type="entry name" value="SOLUTE CARRIER FAMILY 22 MEMBER"/>
    <property type="match status" value="1"/>
</dbReference>
<reference evidence="7" key="1">
    <citation type="submission" date="2023-01" db="EMBL/GenBank/DDBJ databases">
        <title>Genome assembly of the deep-sea coral Lophelia pertusa.</title>
        <authorList>
            <person name="Herrera S."/>
            <person name="Cordes E."/>
        </authorList>
    </citation>
    <scope>NUCLEOTIDE SEQUENCE</scope>
    <source>
        <strain evidence="7">USNM1676648</strain>
        <tissue evidence="7">Polyp</tissue>
    </source>
</reference>
<keyword evidence="8" id="KW-1185">Reference proteome</keyword>
<dbReference type="EMBL" id="MU826126">
    <property type="protein sequence ID" value="KAJ7381647.1"/>
    <property type="molecule type" value="Genomic_DNA"/>
</dbReference>
<keyword evidence="3 6" id="KW-1133">Transmembrane helix</keyword>
<sequence length="130" mass="14489">MVANIIMAQGIAKFFINMSFSSIYVYSSELFPTVIRNIGMRNLICRGAHWIYVRVHILLPYSIVAVLAFVCAGLCFLLPETKDAPTLENMDSVNNNDDSTELTENGKLPLGPSKEKEEMGELLLNQSYPA</sequence>
<comment type="caution">
    <text evidence="7">The sequence shown here is derived from an EMBL/GenBank/DDBJ whole genome shotgun (WGS) entry which is preliminary data.</text>
</comment>
<dbReference type="AlphaFoldDB" id="A0A9W9ZH94"/>
<name>A0A9W9ZH94_9CNID</name>
<protein>
    <submittedName>
        <fullName evidence="7">Uncharacterized protein</fullName>
    </submittedName>
</protein>
<evidence type="ECO:0000256" key="3">
    <source>
        <dbReference type="ARBA" id="ARBA00022989"/>
    </source>
</evidence>
<dbReference type="Gene3D" id="1.20.1250.20">
    <property type="entry name" value="MFS general substrate transporter like domains"/>
    <property type="match status" value="1"/>
</dbReference>
<dbReference type="Proteomes" id="UP001163046">
    <property type="component" value="Unassembled WGS sequence"/>
</dbReference>
<comment type="subcellular location">
    <subcellularLocation>
        <location evidence="1">Membrane</location>
        <topology evidence="1">Multi-pass membrane protein</topology>
    </subcellularLocation>
</comment>
<dbReference type="OrthoDB" id="5990185at2759"/>
<evidence type="ECO:0000256" key="2">
    <source>
        <dbReference type="ARBA" id="ARBA00022692"/>
    </source>
</evidence>
<evidence type="ECO:0000256" key="1">
    <source>
        <dbReference type="ARBA" id="ARBA00004141"/>
    </source>
</evidence>
<feature type="transmembrane region" description="Helical" evidence="6">
    <location>
        <begin position="58"/>
        <end position="78"/>
    </location>
</feature>
<evidence type="ECO:0000256" key="4">
    <source>
        <dbReference type="ARBA" id="ARBA00023136"/>
    </source>
</evidence>
<keyword evidence="4 6" id="KW-0472">Membrane</keyword>
<dbReference type="InterPro" id="IPR036259">
    <property type="entry name" value="MFS_trans_sf"/>
</dbReference>
<evidence type="ECO:0000313" key="8">
    <source>
        <dbReference type="Proteomes" id="UP001163046"/>
    </source>
</evidence>
<proteinExistence type="predicted"/>
<accession>A0A9W9ZH94</accession>
<keyword evidence="2 6" id="KW-0812">Transmembrane</keyword>
<evidence type="ECO:0000256" key="6">
    <source>
        <dbReference type="SAM" id="Phobius"/>
    </source>
</evidence>
<dbReference type="SUPFAM" id="SSF103473">
    <property type="entry name" value="MFS general substrate transporter"/>
    <property type="match status" value="1"/>
</dbReference>